<accession>A0A510Y734</accession>
<dbReference type="Gene3D" id="3.40.50.150">
    <property type="entry name" value="Vaccinia Virus protein VP39"/>
    <property type="match status" value="1"/>
</dbReference>
<keyword evidence="3" id="KW-0689">Ribosomal protein</keyword>
<dbReference type="GO" id="GO:0032259">
    <property type="term" value="P:methylation"/>
    <property type="evidence" value="ECO:0007669"/>
    <property type="project" value="UniProtKB-KW"/>
</dbReference>
<dbReference type="Proteomes" id="UP000321051">
    <property type="component" value="Unassembled WGS sequence"/>
</dbReference>
<protein>
    <submittedName>
        <fullName evidence="3">Ribosomal protein L11 methyltransferase</fullName>
    </submittedName>
</protein>
<dbReference type="STRING" id="1371.GCA_900166605_02173"/>
<dbReference type="CDD" id="cd02440">
    <property type="entry name" value="AdoMet_MTases"/>
    <property type="match status" value="1"/>
</dbReference>
<proteinExistence type="predicted"/>
<dbReference type="PANTHER" id="PTHR43648:SF1">
    <property type="entry name" value="ELECTRON TRANSFER FLAVOPROTEIN BETA SUBUNIT LYSINE METHYLTRANSFERASE"/>
    <property type="match status" value="1"/>
</dbReference>
<dbReference type="Pfam" id="PF06325">
    <property type="entry name" value="PrmA"/>
    <property type="match status" value="1"/>
</dbReference>
<name>A0A510Y734_MARHA</name>
<dbReference type="EMBL" id="BJUN01000011">
    <property type="protein sequence ID" value="GEK59175.1"/>
    <property type="molecule type" value="Genomic_DNA"/>
</dbReference>
<evidence type="ECO:0000313" key="4">
    <source>
        <dbReference type="Proteomes" id="UP000321051"/>
    </source>
</evidence>
<evidence type="ECO:0000256" key="2">
    <source>
        <dbReference type="ARBA" id="ARBA00022679"/>
    </source>
</evidence>
<evidence type="ECO:0000313" key="3">
    <source>
        <dbReference type="EMBL" id="GEK59175.1"/>
    </source>
</evidence>
<dbReference type="GO" id="GO:0008276">
    <property type="term" value="F:protein methyltransferase activity"/>
    <property type="evidence" value="ECO:0007669"/>
    <property type="project" value="TreeGrafter"/>
</dbReference>
<keyword evidence="2 3" id="KW-0808">Transferase</keyword>
<dbReference type="InterPro" id="IPR029063">
    <property type="entry name" value="SAM-dependent_MTases_sf"/>
</dbReference>
<dbReference type="AlphaFoldDB" id="A0A510Y734"/>
<dbReference type="PANTHER" id="PTHR43648">
    <property type="entry name" value="ELECTRON TRANSFER FLAVOPROTEIN BETA SUBUNIT LYSINE METHYLTRANSFERASE"/>
    <property type="match status" value="1"/>
</dbReference>
<dbReference type="InterPro" id="IPR050078">
    <property type="entry name" value="Ribosomal_L11_MeTrfase_PrmA"/>
</dbReference>
<reference evidence="3 4" key="1">
    <citation type="submission" date="2019-07" db="EMBL/GenBank/DDBJ databases">
        <title>Whole genome shotgun sequence of Marinococcus halophilus NBRC 102359.</title>
        <authorList>
            <person name="Hosoyama A."/>
            <person name="Uohara A."/>
            <person name="Ohji S."/>
            <person name="Ichikawa N."/>
        </authorList>
    </citation>
    <scope>NUCLEOTIDE SEQUENCE [LARGE SCALE GENOMIC DNA]</scope>
    <source>
        <strain evidence="3 4">NBRC 102359</strain>
    </source>
</reference>
<dbReference type="SUPFAM" id="SSF53335">
    <property type="entry name" value="S-adenosyl-L-methionine-dependent methyltransferases"/>
    <property type="match status" value="1"/>
</dbReference>
<keyword evidence="1 3" id="KW-0489">Methyltransferase</keyword>
<keyword evidence="3" id="KW-0687">Ribonucleoprotein</keyword>
<dbReference type="GO" id="GO:0005840">
    <property type="term" value="C:ribosome"/>
    <property type="evidence" value="ECO:0007669"/>
    <property type="project" value="UniProtKB-KW"/>
</dbReference>
<keyword evidence="4" id="KW-1185">Reference proteome</keyword>
<dbReference type="RefSeq" id="WP_158219180.1">
    <property type="nucleotide sequence ID" value="NZ_BJUN01000011.1"/>
</dbReference>
<sequence length="281" mass="32235">MWYSIKVPAGDNEAWSLRLYEYDIYTFYIDEAIQTMKDEDGYTYEFSSGEKSRLYVYTENVPKEELGRMLGVNACDIHVWQPPEWKEASYENIALAEGWEVVYPPFQETQLKKELRLDPQGAFGTGIHETTRDALEWIVTQAEGRRAADIGAGSGILSVALAKKGVQVAAYDTEPVTREIEQQAALNDVENRIAVYEQDVVGTVFPYEAYDLAVINIGADTTVHWLERAESIQDLPLTIVVSGLVDWSVERVEKAFQNKNYEIEWRKQTNEWHTIMFQRRG</sequence>
<evidence type="ECO:0000256" key="1">
    <source>
        <dbReference type="ARBA" id="ARBA00022603"/>
    </source>
</evidence>
<comment type="caution">
    <text evidence="3">The sequence shown here is derived from an EMBL/GenBank/DDBJ whole genome shotgun (WGS) entry which is preliminary data.</text>
</comment>
<gene>
    <name evidence="3" type="primary">prmA</name>
    <name evidence="3" type="ORF">MHA01_20800</name>
</gene>
<organism evidence="3 4">
    <name type="scientific">Marinococcus halophilus</name>
    <dbReference type="NCBI Taxonomy" id="1371"/>
    <lineage>
        <taxon>Bacteria</taxon>
        <taxon>Bacillati</taxon>
        <taxon>Bacillota</taxon>
        <taxon>Bacilli</taxon>
        <taxon>Bacillales</taxon>
        <taxon>Bacillaceae</taxon>
        <taxon>Marinococcus</taxon>
    </lineage>
</organism>